<sequence>MDVKVKAEPRRVGSTPEGGSSGVRDAEVLSGFQEQSKKVEAPNVVVVEDWNEEDFILSIEYFAKDCNLLNEDMISGDIPKSLVSDEDIENCFGPRSGNKGRNGPKLNNCTGLPQSEVLHLFQERHRNQLVSSKSKREAKPIDPHILRAHRVYKPPPSLSLEPVESDDQAASPVDRKLKGTTTIDAEQDAHAAAEDVSYNKPPRSGVKPEVPLRGATSGTSCFPGYVELKDDIAAR</sequence>
<dbReference type="Proteomes" id="UP001633002">
    <property type="component" value="Unassembled WGS sequence"/>
</dbReference>
<feature type="compositionally biased region" description="Basic and acidic residues" evidence="1">
    <location>
        <begin position="1"/>
        <end position="11"/>
    </location>
</feature>
<dbReference type="AlphaFoldDB" id="A0ABD3GW02"/>
<dbReference type="EMBL" id="JBJQOH010000006">
    <property type="protein sequence ID" value="KAL3682325.1"/>
    <property type="molecule type" value="Genomic_DNA"/>
</dbReference>
<comment type="caution">
    <text evidence="2">The sequence shown here is derived from an EMBL/GenBank/DDBJ whole genome shotgun (WGS) entry which is preliminary data.</text>
</comment>
<accession>A0ABD3GW02</accession>
<feature type="region of interest" description="Disordered" evidence="1">
    <location>
        <begin position="1"/>
        <end position="37"/>
    </location>
</feature>
<evidence type="ECO:0000256" key="1">
    <source>
        <dbReference type="SAM" id="MobiDB-lite"/>
    </source>
</evidence>
<evidence type="ECO:0000313" key="3">
    <source>
        <dbReference type="Proteomes" id="UP001633002"/>
    </source>
</evidence>
<evidence type="ECO:0000313" key="2">
    <source>
        <dbReference type="EMBL" id="KAL3682325.1"/>
    </source>
</evidence>
<feature type="region of interest" description="Disordered" evidence="1">
    <location>
        <begin position="154"/>
        <end position="218"/>
    </location>
</feature>
<organism evidence="2 3">
    <name type="scientific">Riccia sorocarpa</name>
    <dbReference type="NCBI Taxonomy" id="122646"/>
    <lineage>
        <taxon>Eukaryota</taxon>
        <taxon>Viridiplantae</taxon>
        <taxon>Streptophyta</taxon>
        <taxon>Embryophyta</taxon>
        <taxon>Marchantiophyta</taxon>
        <taxon>Marchantiopsida</taxon>
        <taxon>Marchantiidae</taxon>
        <taxon>Marchantiales</taxon>
        <taxon>Ricciaceae</taxon>
        <taxon>Riccia</taxon>
    </lineage>
</organism>
<proteinExistence type="predicted"/>
<protein>
    <submittedName>
        <fullName evidence="2">Uncharacterized protein</fullName>
    </submittedName>
</protein>
<name>A0ABD3GW02_9MARC</name>
<reference evidence="2 3" key="1">
    <citation type="submission" date="2024-09" db="EMBL/GenBank/DDBJ databases">
        <title>Chromosome-scale assembly of Riccia sorocarpa.</title>
        <authorList>
            <person name="Paukszto L."/>
        </authorList>
    </citation>
    <scope>NUCLEOTIDE SEQUENCE [LARGE SCALE GENOMIC DNA]</scope>
    <source>
        <strain evidence="2">LP-2024</strain>
        <tissue evidence="2">Aerial parts of the thallus</tissue>
    </source>
</reference>
<keyword evidence="3" id="KW-1185">Reference proteome</keyword>
<gene>
    <name evidence="2" type="ORF">R1sor_000347</name>
</gene>